<keyword evidence="1" id="KW-0812">Transmembrane</keyword>
<name>A0A9Q0IY18_9TELE</name>
<dbReference type="PANTHER" id="PTHR40386">
    <property type="entry name" value="SMALL INTEGRAL MEMBRANE PROTEIN 26"/>
    <property type="match status" value="1"/>
</dbReference>
<dbReference type="Proteomes" id="UP001148018">
    <property type="component" value="Unassembled WGS sequence"/>
</dbReference>
<evidence type="ECO:0000313" key="2">
    <source>
        <dbReference type="EMBL" id="KAJ3614905.1"/>
    </source>
</evidence>
<keyword evidence="1" id="KW-1133">Transmembrane helix</keyword>
<evidence type="ECO:0008006" key="4">
    <source>
        <dbReference type="Google" id="ProtNLM"/>
    </source>
</evidence>
<reference evidence="2" key="1">
    <citation type="submission" date="2022-07" db="EMBL/GenBank/DDBJ databases">
        <title>Chromosome-level genome of Muraenolepis orangiensis.</title>
        <authorList>
            <person name="Kim J."/>
        </authorList>
    </citation>
    <scope>NUCLEOTIDE SEQUENCE</scope>
    <source>
        <strain evidence="2">KU_S4_2022</strain>
        <tissue evidence="2">Muscle</tissue>
    </source>
</reference>
<comment type="caution">
    <text evidence="2">The sequence shown here is derived from an EMBL/GenBank/DDBJ whole genome shotgun (WGS) entry which is preliminary data.</text>
</comment>
<proteinExistence type="predicted"/>
<accession>A0A9Q0IY18</accession>
<sequence>MSLRDFTKWNNRAALLYAVGAWTMIGSVGYYSYKGYVTVNKNNKKEEVEPENPNQLVYRTAHTRTVVVCKEDFVPYTTRVYNFFNPPPGNQPGTGGAGRE</sequence>
<evidence type="ECO:0000256" key="1">
    <source>
        <dbReference type="SAM" id="Phobius"/>
    </source>
</evidence>
<dbReference type="EMBL" id="JANIIK010000034">
    <property type="protein sequence ID" value="KAJ3614905.1"/>
    <property type="molecule type" value="Genomic_DNA"/>
</dbReference>
<dbReference type="InterPro" id="IPR038831">
    <property type="entry name" value="SMIM26"/>
</dbReference>
<dbReference type="AlphaFoldDB" id="A0A9Q0IY18"/>
<keyword evidence="1" id="KW-0472">Membrane</keyword>
<gene>
    <name evidence="2" type="ORF">NHX12_018474</name>
</gene>
<feature type="transmembrane region" description="Helical" evidence="1">
    <location>
        <begin position="12"/>
        <end position="33"/>
    </location>
</feature>
<evidence type="ECO:0000313" key="3">
    <source>
        <dbReference type="Proteomes" id="UP001148018"/>
    </source>
</evidence>
<keyword evidence="3" id="KW-1185">Reference proteome</keyword>
<organism evidence="2 3">
    <name type="scientific">Muraenolepis orangiensis</name>
    <name type="common">Patagonian moray cod</name>
    <dbReference type="NCBI Taxonomy" id="630683"/>
    <lineage>
        <taxon>Eukaryota</taxon>
        <taxon>Metazoa</taxon>
        <taxon>Chordata</taxon>
        <taxon>Craniata</taxon>
        <taxon>Vertebrata</taxon>
        <taxon>Euteleostomi</taxon>
        <taxon>Actinopterygii</taxon>
        <taxon>Neopterygii</taxon>
        <taxon>Teleostei</taxon>
        <taxon>Neoteleostei</taxon>
        <taxon>Acanthomorphata</taxon>
        <taxon>Zeiogadaria</taxon>
        <taxon>Gadariae</taxon>
        <taxon>Gadiformes</taxon>
        <taxon>Muraenolepidoidei</taxon>
        <taxon>Muraenolepididae</taxon>
        <taxon>Muraenolepis</taxon>
    </lineage>
</organism>
<dbReference type="PANTHER" id="PTHR40386:SF1">
    <property type="entry name" value="SMALL INTEGRAL MEMBRANE PROTEIN 26"/>
    <property type="match status" value="1"/>
</dbReference>
<protein>
    <recommendedName>
        <fullName evidence="4">Small integral membrane protein 26</fullName>
    </recommendedName>
</protein>
<dbReference type="OrthoDB" id="9905290at2759"/>